<feature type="transmembrane region" description="Helical" evidence="1">
    <location>
        <begin position="35"/>
        <end position="55"/>
    </location>
</feature>
<keyword evidence="1" id="KW-0812">Transmembrane</keyword>
<reference evidence="2 3" key="1">
    <citation type="journal article" date="2020" name="Microorganisms">
        <title>Osmotic Adaptation and Compatible Solute Biosynthesis of Phototrophic Bacteria as Revealed from Genome Analyses.</title>
        <authorList>
            <person name="Imhoff J.F."/>
            <person name="Rahn T."/>
            <person name="Kunzel S."/>
            <person name="Keller A."/>
            <person name="Neulinger S.C."/>
        </authorList>
    </citation>
    <scope>NUCLEOTIDE SEQUENCE [LARGE SCALE GENOMIC DNA]</scope>
    <source>
        <strain evidence="2 3">DSM 15382</strain>
    </source>
</reference>
<keyword evidence="3" id="KW-1185">Reference proteome</keyword>
<protein>
    <recommendedName>
        <fullName evidence="4">Lipoprotein</fullName>
    </recommendedName>
</protein>
<name>A0ABS1CQH7_9PROT</name>
<proteinExistence type="predicted"/>
<dbReference type="EMBL" id="NRSG01000001">
    <property type="protein sequence ID" value="MBK1656685.1"/>
    <property type="molecule type" value="Genomic_DNA"/>
</dbReference>
<evidence type="ECO:0000313" key="3">
    <source>
        <dbReference type="Proteomes" id="UP000697995"/>
    </source>
</evidence>
<keyword evidence="1" id="KW-1133">Transmembrane helix</keyword>
<dbReference type="RefSeq" id="WP_158291899.1">
    <property type="nucleotide sequence ID" value="NZ_NRSG01000001.1"/>
</dbReference>
<evidence type="ECO:0000313" key="2">
    <source>
        <dbReference type="EMBL" id="MBK1656685.1"/>
    </source>
</evidence>
<dbReference type="PROSITE" id="PS51257">
    <property type="entry name" value="PROKAR_LIPOPROTEIN"/>
    <property type="match status" value="1"/>
</dbReference>
<organism evidence="2 3">
    <name type="scientific">Paracraurococcus ruber</name>
    <dbReference type="NCBI Taxonomy" id="77675"/>
    <lineage>
        <taxon>Bacteria</taxon>
        <taxon>Pseudomonadati</taxon>
        <taxon>Pseudomonadota</taxon>
        <taxon>Alphaproteobacteria</taxon>
        <taxon>Acetobacterales</taxon>
        <taxon>Roseomonadaceae</taxon>
        <taxon>Paracraurococcus</taxon>
    </lineage>
</organism>
<accession>A0ABS1CQH7</accession>
<gene>
    <name evidence="2" type="ORF">CKO45_00385</name>
</gene>
<sequence length="78" mass="8196">MSAADRAMLWLLPPLGLLGLAACAALALAPEPFEAWQQGALAGLGILALPAMGALRARLAGPRRGQASRVVIRINRRR</sequence>
<keyword evidence="1" id="KW-0472">Membrane</keyword>
<evidence type="ECO:0008006" key="4">
    <source>
        <dbReference type="Google" id="ProtNLM"/>
    </source>
</evidence>
<evidence type="ECO:0000256" key="1">
    <source>
        <dbReference type="SAM" id="Phobius"/>
    </source>
</evidence>
<dbReference type="Proteomes" id="UP000697995">
    <property type="component" value="Unassembled WGS sequence"/>
</dbReference>
<comment type="caution">
    <text evidence="2">The sequence shown here is derived from an EMBL/GenBank/DDBJ whole genome shotgun (WGS) entry which is preliminary data.</text>
</comment>